<feature type="compositionally biased region" description="Pro residues" evidence="1">
    <location>
        <begin position="161"/>
        <end position="170"/>
    </location>
</feature>
<name>A0AAJ0HRT7_9PEZI</name>
<dbReference type="AlphaFoldDB" id="A0AAJ0HRT7"/>
<evidence type="ECO:0000313" key="3">
    <source>
        <dbReference type="Proteomes" id="UP001275084"/>
    </source>
</evidence>
<evidence type="ECO:0000256" key="1">
    <source>
        <dbReference type="SAM" id="MobiDB-lite"/>
    </source>
</evidence>
<reference evidence="2" key="1">
    <citation type="journal article" date="2023" name="Mol. Phylogenet. Evol.">
        <title>Genome-scale phylogeny and comparative genomics of the fungal order Sordariales.</title>
        <authorList>
            <person name="Hensen N."/>
            <person name="Bonometti L."/>
            <person name="Westerberg I."/>
            <person name="Brannstrom I.O."/>
            <person name="Guillou S."/>
            <person name="Cros-Aarteil S."/>
            <person name="Calhoun S."/>
            <person name="Haridas S."/>
            <person name="Kuo A."/>
            <person name="Mondo S."/>
            <person name="Pangilinan J."/>
            <person name="Riley R."/>
            <person name="LaButti K."/>
            <person name="Andreopoulos B."/>
            <person name="Lipzen A."/>
            <person name="Chen C."/>
            <person name="Yan M."/>
            <person name="Daum C."/>
            <person name="Ng V."/>
            <person name="Clum A."/>
            <person name="Steindorff A."/>
            <person name="Ohm R.A."/>
            <person name="Martin F."/>
            <person name="Silar P."/>
            <person name="Natvig D.O."/>
            <person name="Lalanne C."/>
            <person name="Gautier V."/>
            <person name="Ament-Velasquez S.L."/>
            <person name="Kruys A."/>
            <person name="Hutchinson M.I."/>
            <person name="Powell A.J."/>
            <person name="Barry K."/>
            <person name="Miller A.N."/>
            <person name="Grigoriev I.V."/>
            <person name="Debuchy R."/>
            <person name="Gladieux P."/>
            <person name="Hiltunen Thoren M."/>
            <person name="Johannesson H."/>
        </authorList>
    </citation>
    <scope>NUCLEOTIDE SEQUENCE</scope>
    <source>
        <strain evidence="2">CBS 955.72</strain>
    </source>
</reference>
<organism evidence="2 3">
    <name type="scientific">Lasiosphaeria hispida</name>
    <dbReference type="NCBI Taxonomy" id="260671"/>
    <lineage>
        <taxon>Eukaryota</taxon>
        <taxon>Fungi</taxon>
        <taxon>Dikarya</taxon>
        <taxon>Ascomycota</taxon>
        <taxon>Pezizomycotina</taxon>
        <taxon>Sordariomycetes</taxon>
        <taxon>Sordariomycetidae</taxon>
        <taxon>Sordariales</taxon>
        <taxon>Lasiosphaeriaceae</taxon>
        <taxon>Lasiosphaeria</taxon>
    </lineage>
</organism>
<keyword evidence="3" id="KW-1185">Reference proteome</keyword>
<sequence length="234" mass="25071">MTQIAELACYSLSFFRVPAWRWIASSICGQGGRRLGEGRGVIDPACTLVRAHHRTPVCSKLHYYNLSSLFTHIDNSTTLALWRKMGGGRLLEAPAAPIHPPSSNSTQHLPFLASEGRGQATLKRGAGAFLVLLLAGGRGMHNQLTTELRGKSSLPASPSQPASPPNPAPAAPATHTTHTRTGDASKYDSHMLARTQSLSWPSCPPPPFLTPPTHHCSLSFAFCFCPPAAHDIVP</sequence>
<protein>
    <submittedName>
        <fullName evidence="2">Uncharacterized protein</fullName>
    </submittedName>
</protein>
<accession>A0AAJ0HRT7</accession>
<dbReference type="EMBL" id="JAUIQD010000002">
    <property type="protein sequence ID" value="KAK3360279.1"/>
    <property type="molecule type" value="Genomic_DNA"/>
</dbReference>
<evidence type="ECO:0000313" key="2">
    <source>
        <dbReference type="EMBL" id="KAK3360279.1"/>
    </source>
</evidence>
<feature type="region of interest" description="Disordered" evidence="1">
    <location>
        <begin position="149"/>
        <end position="184"/>
    </location>
</feature>
<proteinExistence type="predicted"/>
<gene>
    <name evidence="2" type="ORF">B0T25DRAFT_126432</name>
</gene>
<comment type="caution">
    <text evidence="2">The sequence shown here is derived from an EMBL/GenBank/DDBJ whole genome shotgun (WGS) entry which is preliminary data.</text>
</comment>
<reference evidence="2" key="2">
    <citation type="submission" date="2023-06" db="EMBL/GenBank/DDBJ databases">
        <authorList>
            <consortium name="Lawrence Berkeley National Laboratory"/>
            <person name="Haridas S."/>
            <person name="Hensen N."/>
            <person name="Bonometti L."/>
            <person name="Westerberg I."/>
            <person name="Brannstrom I.O."/>
            <person name="Guillou S."/>
            <person name="Cros-Aarteil S."/>
            <person name="Calhoun S."/>
            <person name="Kuo A."/>
            <person name="Mondo S."/>
            <person name="Pangilinan J."/>
            <person name="Riley R."/>
            <person name="Labutti K."/>
            <person name="Andreopoulos B."/>
            <person name="Lipzen A."/>
            <person name="Chen C."/>
            <person name="Yanf M."/>
            <person name="Daum C."/>
            <person name="Ng V."/>
            <person name="Clum A."/>
            <person name="Steindorff A."/>
            <person name="Ohm R."/>
            <person name="Martin F."/>
            <person name="Silar P."/>
            <person name="Natvig D."/>
            <person name="Lalanne C."/>
            <person name="Gautier V."/>
            <person name="Ament-Velasquez S.L."/>
            <person name="Kruys A."/>
            <person name="Hutchinson M.I."/>
            <person name="Powell A.J."/>
            <person name="Barry K."/>
            <person name="Miller A.N."/>
            <person name="Grigoriev I.V."/>
            <person name="Debuchy R."/>
            <person name="Gladieux P."/>
            <person name="Thoren M.H."/>
            <person name="Johannesson H."/>
        </authorList>
    </citation>
    <scope>NUCLEOTIDE SEQUENCE</scope>
    <source>
        <strain evidence="2">CBS 955.72</strain>
    </source>
</reference>
<dbReference type="Proteomes" id="UP001275084">
    <property type="component" value="Unassembled WGS sequence"/>
</dbReference>